<evidence type="ECO:0000313" key="2">
    <source>
        <dbReference type="EMBL" id="MFD0944747.1"/>
    </source>
</evidence>
<proteinExistence type="predicted"/>
<protein>
    <submittedName>
        <fullName evidence="2">DUF805 domain-containing protein</fullName>
    </submittedName>
</protein>
<dbReference type="PANTHER" id="PTHR34980:SF2">
    <property type="entry name" value="INNER MEMBRANE PROTEIN YHAH-RELATED"/>
    <property type="match status" value="1"/>
</dbReference>
<accession>A0ABW3H1K8</accession>
<dbReference type="EMBL" id="JBHTJG010000001">
    <property type="protein sequence ID" value="MFD0944747.1"/>
    <property type="molecule type" value="Genomic_DNA"/>
</dbReference>
<feature type="transmembrane region" description="Helical" evidence="1">
    <location>
        <begin position="78"/>
        <end position="100"/>
    </location>
</feature>
<keyword evidence="3" id="KW-1185">Reference proteome</keyword>
<feature type="transmembrane region" description="Helical" evidence="1">
    <location>
        <begin position="40"/>
        <end position="58"/>
    </location>
</feature>
<evidence type="ECO:0000256" key="1">
    <source>
        <dbReference type="SAM" id="Phobius"/>
    </source>
</evidence>
<keyword evidence="1" id="KW-0472">Membrane</keyword>
<keyword evidence="1" id="KW-0812">Transmembrane</keyword>
<dbReference type="Pfam" id="PF05656">
    <property type="entry name" value="DUF805"/>
    <property type="match status" value="1"/>
</dbReference>
<gene>
    <name evidence="2" type="ORF">ACFQ1E_00185</name>
</gene>
<organism evidence="2 3">
    <name type="scientific">Sphingomonas canadensis</name>
    <dbReference type="NCBI Taxonomy" id="1219257"/>
    <lineage>
        <taxon>Bacteria</taxon>
        <taxon>Pseudomonadati</taxon>
        <taxon>Pseudomonadota</taxon>
        <taxon>Alphaproteobacteria</taxon>
        <taxon>Sphingomonadales</taxon>
        <taxon>Sphingomonadaceae</taxon>
        <taxon>Sphingomonas</taxon>
    </lineage>
</organism>
<feature type="transmembrane region" description="Helical" evidence="1">
    <location>
        <begin position="112"/>
        <end position="132"/>
    </location>
</feature>
<sequence length="157" mass="17126">MAADLRWGDVRGGTMPGGRELWRRVRGTFSFRGRACRRQYLEMLLWSWVIVLAAMLPADLLRGKSGPLFGPGDSVPLTVLSAAGVILIIPVLIALLATAVRRLHDQDSGAHGLFLLFLPVVGGMALFCWLMFSGNPGENAYGPDPRYRPRVPGADQP</sequence>
<keyword evidence="1" id="KW-1133">Transmembrane helix</keyword>
<dbReference type="InterPro" id="IPR008523">
    <property type="entry name" value="DUF805"/>
</dbReference>
<dbReference type="RefSeq" id="WP_264942965.1">
    <property type="nucleotide sequence ID" value="NZ_JAPDRA010000001.1"/>
</dbReference>
<dbReference type="PANTHER" id="PTHR34980">
    <property type="entry name" value="INNER MEMBRANE PROTEIN-RELATED-RELATED"/>
    <property type="match status" value="1"/>
</dbReference>
<reference evidence="3" key="1">
    <citation type="journal article" date="2019" name="Int. J. Syst. Evol. Microbiol.">
        <title>The Global Catalogue of Microorganisms (GCM) 10K type strain sequencing project: providing services to taxonomists for standard genome sequencing and annotation.</title>
        <authorList>
            <consortium name="The Broad Institute Genomics Platform"/>
            <consortium name="The Broad Institute Genome Sequencing Center for Infectious Disease"/>
            <person name="Wu L."/>
            <person name="Ma J."/>
        </authorList>
    </citation>
    <scope>NUCLEOTIDE SEQUENCE [LARGE SCALE GENOMIC DNA]</scope>
    <source>
        <strain evidence="3">CCUG 62982</strain>
    </source>
</reference>
<evidence type="ECO:0000313" key="3">
    <source>
        <dbReference type="Proteomes" id="UP001596977"/>
    </source>
</evidence>
<dbReference type="Proteomes" id="UP001596977">
    <property type="component" value="Unassembled WGS sequence"/>
</dbReference>
<comment type="caution">
    <text evidence="2">The sequence shown here is derived from an EMBL/GenBank/DDBJ whole genome shotgun (WGS) entry which is preliminary data.</text>
</comment>
<name>A0ABW3H1K8_9SPHN</name>